<keyword evidence="2" id="KW-0597">Phosphoprotein</keyword>
<dbReference type="Gene3D" id="3.30.559.30">
    <property type="entry name" value="Nonribosomal peptide synthetase, condensation domain"/>
    <property type="match status" value="1"/>
</dbReference>
<dbReference type="PATRIC" id="fig|161398.10.peg.1113"/>
<dbReference type="SUPFAM" id="SSF52777">
    <property type="entry name" value="CoA-dependent acyltransferases"/>
    <property type="match status" value="2"/>
</dbReference>
<name>A0A0S2K022_9GAMM</name>
<dbReference type="STRING" id="161398.PP2015_1093"/>
<dbReference type="NCBIfam" id="TIGR01746">
    <property type="entry name" value="Thioester-redct"/>
    <property type="match status" value="1"/>
</dbReference>
<dbReference type="InterPro" id="IPR010080">
    <property type="entry name" value="Thioester_reductase-like_dom"/>
</dbReference>
<dbReference type="Proteomes" id="UP000061457">
    <property type="component" value="Chromosome I"/>
</dbReference>
<feature type="domain" description="Carrier" evidence="4">
    <location>
        <begin position="951"/>
        <end position="1026"/>
    </location>
</feature>
<dbReference type="Pfam" id="PF00668">
    <property type="entry name" value="Condensation"/>
    <property type="match status" value="1"/>
</dbReference>
<dbReference type="InterPro" id="IPR013120">
    <property type="entry name" value="FAR_NAD-bd"/>
</dbReference>
<dbReference type="GO" id="GO:0016874">
    <property type="term" value="F:ligase activity"/>
    <property type="evidence" value="ECO:0007669"/>
    <property type="project" value="UniProtKB-KW"/>
</dbReference>
<keyword evidence="6" id="KW-1185">Reference proteome</keyword>
<accession>A0A0S2K022</accession>
<dbReference type="CDD" id="cd05930">
    <property type="entry name" value="A_NRPS"/>
    <property type="match status" value="1"/>
</dbReference>
<evidence type="ECO:0000313" key="5">
    <source>
        <dbReference type="EMBL" id="ALO41609.1"/>
    </source>
</evidence>
<dbReference type="Gene3D" id="3.30.559.10">
    <property type="entry name" value="Chloramphenicol acetyltransferase-like domain"/>
    <property type="match status" value="1"/>
</dbReference>
<proteinExistence type="predicted"/>
<dbReference type="PROSITE" id="PS00455">
    <property type="entry name" value="AMP_BINDING"/>
    <property type="match status" value="1"/>
</dbReference>
<dbReference type="InterPro" id="IPR001242">
    <property type="entry name" value="Condensation_dom"/>
</dbReference>
<dbReference type="InterPro" id="IPR000873">
    <property type="entry name" value="AMP-dep_synth/lig_dom"/>
</dbReference>
<sequence length="1441" mass="160036">MIKKSLTAAQLGIWLGQAKHAGSVRYNTAEYIELNTAVNAELFLLAAARVLQETSSLNVSFEQNQGLPVQSMLNAVERTAKHGDYLDLSNQSEPMIAAEQFLAQWQMQPYDLSKGDLYRHILIRINSNKFLWALGAHHIALDGFSFSLITNRVLNAYEGNEVVSDIAQYEALIDEDIKYKNSNAYQKDENYWIEELSFFGNAVTLTQQPLNGNAEKLKVTAFIDKSQLTSLDTLAKEKNSNWSELLFTAVSYLTYQQTGVEKTIIGMPVANRIASKAANTPCMHMNIVPIKVLFSECVDFAELLVQVSKRLQKARRHFRFRYENLRAKSNEGLIPKRLFGPVVNILPFERNATCEGSRVVNHPLSAGPVEDIAFIFIMQSNGSVRFEIEANQSGYSCEDLIGLQKAFITLLDDFTSQLSQPLRVTRSDFALCSAQKAPDESNVLESLFAKAKASPSKIALQSIEGESLSYEQLVEKVSHLASKLVQITTRSDSCILLALPRSQNTIIAMWAVLLAECRFVFIDIDAPLSRNRMIIEDASPELVLVDASSAHLTIFDELNITKLSVDSALIEVREGDIHLPTKLADSKQAYLIYTSGSTGKPKGVQISQGALSGFVNGAKTAYGISQDDRVLQFAPFHFDTCIEEVFVTQTLGATLILRNDEMLNSFECFISEVERLQITVLDLPTAYWHELCHFVCETKTTMPASVHTIIIGGEAVNRQRVESWCQLFSNSIRLLNTYGPTEATVVATFTDLSTNTNTSLIGYPLPGRETLVVREPRQLAKFGERGELWLSGAGLASGYLGLEKQNEAAFVKFWHPIKQQYIDAYRTGDVVRMLPDGQLEYIGRADSQLKISGYRIEIGEIEAVLLGLKGIQEAAVTIIKDLTGKPKGLCAHIVSEYEWNLATLREALALSLPSAMLPGQYHNHSSLPKTPANKVDRKQLEGFQSYEILNGSLTELEQSIAAVWQEVLGIEVQNAEDNFFNIGGQSLQCIQVAARLSQLFNKQVSVAFLFAHPTLKELSFALEGNTEDQQQGSNSVAVQLDKDLLEFKEALQSVTPIKMSSRSVNTVLLTGATGFVGAQILKSLLLQPGLKIVCAVRANDITHAKARLQSAFQAQKIGSIDFSRVEFLLTDIAKPLLGLDEQAYNLLGHQVTQVLHNAAHTSVLRDYKSLKTANVTTTSQLLMFAKKFSASFNQVSTIAVAPTDGAPLAEEFVARHSGLNDGYQQSKWLSEAMVETAIQQGITSKIYRLARVTGSLRTGYINQNDLVWRILRTGLKHLKLPQLAVFEPWTPVDKVAKFVADQTLHGTQNSVFNVTPDTLVSLSQLYSWLQEYGFAFELVPLDDWLKTIEQSSDEDDLAIASFFRAQSQKSHEPMKLEAFNQNFKSASRSSETRLESLTKSDLAIYLDYAFDSGLINVTSHLVAFQNIKKLIAFLKLEKELS</sequence>
<dbReference type="InterPro" id="IPR010071">
    <property type="entry name" value="AA_adenyl_dom"/>
</dbReference>
<evidence type="ECO:0000313" key="6">
    <source>
        <dbReference type="Proteomes" id="UP000061457"/>
    </source>
</evidence>
<dbReference type="InterPro" id="IPR036736">
    <property type="entry name" value="ACP-like_sf"/>
</dbReference>
<evidence type="ECO:0000256" key="1">
    <source>
        <dbReference type="ARBA" id="ARBA00022450"/>
    </source>
</evidence>
<dbReference type="Gene3D" id="3.40.50.12780">
    <property type="entry name" value="N-terminal domain of ligase-like"/>
    <property type="match status" value="1"/>
</dbReference>
<dbReference type="SMART" id="SM00823">
    <property type="entry name" value="PKS_PP"/>
    <property type="match status" value="1"/>
</dbReference>
<dbReference type="GO" id="GO:0031177">
    <property type="term" value="F:phosphopantetheine binding"/>
    <property type="evidence" value="ECO:0007669"/>
    <property type="project" value="InterPro"/>
</dbReference>
<reference evidence="5 6" key="1">
    <citation type="submission" date="2015-11" db="EMBL/GenBank/DDBJ databases">
        <authorList>
            <person name="Zhang Y."/>
            <person name="Guo Z."/>
        </authorList>
    </citation>
    <scope>NUCLEOTIDE SEQUENCE [LARGE SCALE GENOMIC DNA]</scope>
    <source>
        <strain evidence="5 6">KCTC 12086</strain>
    </source>
</reference>
<dbReference type="PANTHER" id="PTHR44845:SF6">
    <property type="entry name" value="BETA-ALANINE-ACTIVATING ENZYME"/>
    <property type="match status" value="1"/>
</dbReference>
<dbReference type="InterPro" id="IPR023213">
    <property type="entry name" value="CAT-like_dom_sf"/>
</dbReference>
<dbReference type="Pfam" id="PF00550">
    <property type="entry name" value="PP-binding"/>
    <property type="match status" value="1"/>
</dbReference>
<gene>
    <name evidence="5" type="ORF">PP2015_1093</name>
</gene>
<dbReference type="InterPro" id="IPR020845">
    <property type="entry name" value="AMP-binding_CS"/>
</dbReference>
<dbReference type="KEGG" id="pphe:PP2015_1093"/>
<dbReference type="SUPFAM" id="SSF56801">
    <property type="entry name" value="Acetyl-CoA synthetase-like"/>
    <property type="match status" value="1"/>
</dbReference>
<dbReference type="InterPro" id="IPR045851">
    <property type="entry name" value="AMP-bd_C_sf"/>
</dbReference>
<dbReference type="PANTHER" id="PTHR44845">
    <property type="entry name" value="CARRIER DOMAIN-CONTAINING PROTEIN"/>
    <property type="match status" value="1"/>
</dbReference>
<protein>
    <submittedName>
        <fullName evidence="5">Non-ribosomal peptide synthase</fullName>
    </submittedName>
</protein>
<evidence type="ECO:0000256" key="2">
    <source>
        <dbReference type="ARBA" id="ARBA00022553"/>
    </source>
</evidence>
<evidence type="ECO:0000256" key="3">
    <source>
        <dbReference type="ARBA" id="ARBA00022598"/>
    </source>
</evidence>
<keyword evidence="1" id="KW-0596">Phosphopantetheine</keyword>
<keyword evidence="3" id="KW-0436">Ligase</keyword>
<dbReference type="PROSITE" id="PS50075">
    <property type="entry name" value="CARRIER"/>
    <property type="match status" value="1"/>
</dbReference>
<organism evidence="5 6">
    <name type="scientific">Pseudoalteromonas phenolica</name>
    <dbReference type="NCBI Taxonomy" id="161398"/>
    <lineage>
        <taxon>Bacteria</taxon>
        <taxon>Pseudomonadati</taxon>
        <taxon>Pseudomonadota</taxon>
        <taxon>Gammaproteobacteria</taxon>
        <taxon>Alteromonadales</taxon>
        <taxon>Pseudoalteromonadaceae</taxon>
        <taxon>Pseudoalteromonas</taxon>
    </lineage>
</organism>
<dbReference type="SUPFAM" id="SSF51735">
    <property type="entry name" value="NAD(P)-binding Rossmann-fold domains"/>
    <property type="match status" value="1"/>
</dbReference>
<dbReference type="SUPFAM" id="SSF47336">
    <property type="entry name" value="ACP-like"/>
    <property type="match status" value="1"/>
</dbReference>
<dbReference type="Gene3D" id="3.30.300.30">
    <property type="match status" value="1"/>
</dbReference>
<dbReference type="InterPro" id="IPR020806">
    <property type="entry name" value="PKS_PP-bd"/>
</dbReference>
<dbReference type="OrthoDB" id="9757559at2"/>
<dbReference type="Gene3D" id="1.10.1200.10">
    <property type="entry name" value="ACP-like"/>
    <property type="match status" value="1"/>
</dbReference>
<dbReference type="RefSeq" id="WP_058029336.1">
    <property type="nucleotide sequence ID" value="NZ_CP013187.1"/>
</dbReference>
<dbReference type="NCBIfam" id="TIGR01733">
    <property type="entry name" value="AA-adenyl-dom"/>
    <property type="match status" value="1"/>
</dbReference>
<dbReference type="InterPro" id="IPR036291">
    <property type="entry name" value="NAD(P)-bd_dom_sf"/>
</dbReference>
<evidence type="ECO:0000259" key="4">
    <source>
        <dbReference type="PROSITE" id="PS50075"/>
    </source>
</evidence>
<dbReference type="InterPro" id="IPR042099">
    <property type="entry name" value="ANL_N_sf"/>
</dbReference>
<dbReference type="Gene3D" id="3.40.50.720">
    <property type="entry name" value="NAD(P)-binding Rossmann-like Domain"/>
    <property type="match status" value="1"/>
</dbReference>
<dbReference type="InterPro" id="IPR009081">
    <property type="entry name" value="PP-bd_ACP"/>
</dbReference>
<dbReference type="Pfam" id="PF00501">
    <property type="entry name" value="AMP-binding"/>
    <property type="match status" value="1"/>
</dbReference>
<dbReference type="Pfam" id="PF07993">
    <property type="entry name" value="NAD_binding_4"/>
    <property type="match status" value="1"/>
</dbReference>
<dbReference type="EMBL" id="CP013187">
    <property type="protein sequence ID" value="ALO41609.1"/>
    <property type="molecule type" value="Genomic_DNA"/>
</dbReference>